<name>A0ABY7YN20_9HYPH</name>
<dbReference type="InterPro" id="IPR050266">
    <property type="entry name" value="AB_hydrolase_sf"/>
</dbReference>
<evidence type="ECO:0000256" key="2">
    <source>
        <dbReference type="SAM" id="MobiDB-lite"/>
    </source>
</evidence>
<evidence type="ECO:0000256" key="1">
    <source>
        <dbReference type="ARBA" id="ARBA00022801"/>
    </source>
</evidence>
<feature type="domain" description="AB hydrolase-1" evidence="3">
    <location>
        <begin position="28"/>
        <end position="141"/>
    </location>
</feature>
<dbReference type="PANTHER" id="PTHR43798:SF31">
    <property type="entry name" value="AB HYDROLASE SUPERFAMILY PROTEIN YCLE"/>
    <property type="match status" value="1"/>
</dbReference>
<dbReference type="EMBL" id="CP118246">
    <property type="protein sequence ID" value="WDR02706.1"/>
    <property type="molecule type" value="Genomic_DNA"/>
</dbReference>
<evidence type="ECO:0000313" key="5">
    <source>
        <dbReference type="Proteomes" id="UP001220530"/>
    </source>
</evidence>
<dbReference type="GO" id="GO:0016787">
    <property type="term" value="F:hydrolase activity"/>
    <property type="evidence" value="ECO:0007669"/>
    <property type="project" value="UniProtKB-KW"/>
</dbReference>
<dbReference type="RefSeq" id="WP_282219108.1">
    <property type="nucleotide sequence ID" value="NZ_CP118246.1"/>
</dbReference>
<proteinExistence type="predicted"/>
<dbReference type="InterPro" id="IPR029058">
    <property type="entry name" value="AB_hydrolase_fold"/>
</dbReference>
<dbReference type="Pfam" id="PF12697">
    <property type="entry name" value="Abhydrolase_6"/>
    <property type="match status" value="1"/>
</dbReference>
<organism evidence="4 5">
    <name type="scientific">Devosia algicola</name>
    <dbReference type="NCBI Taxonomy" id="3026418"/>
    <lineage>
        <taxon>Bacteria</taxon>
        <taxon>Pseudomonadati</taxon>
        <taxon>Pseudomonadota</taxon>
        <taxon>Alphaproteobacteria</taxon>
        <taxon>Hyphomicrobiales</taxon>
        <taxon>Devosiaceae</taxon>
        <taxon>Devosia</taxon>
    </lineage>
</organism>
<protein>
    <submittedName>
        <fullName evidence="4">Alpha/beta hydrolase</fullName>
    </submittedName>
</protein>
<gene>
    <name evidence="4" type="ORF">PSQ19_00215</name>
</gene>
<reference evidence="4 5" key="1">
    <citation type="submission" date="2023-02" db="EMBL/GenBank/DDBJ databases">
        <title>Devosia algicola sp. nov., isolated from the phycosphere of marine algae.</title>
        <authorList>
            <person name="Kim J.M."/>
            <person name="Lee J.K."/>
            <person name="Choi B.J."/>
            <person name="Bayburt H."/>
            <person name="Jeon C.O."/>
        </authorList>
    </citation>
    <scope>NUCLEOTIDE SEQUENCE [LARGE SCALE GENOMIC DNA]</scope>
    <source>
        <strain evidence="4 5">G20-9</strain>
    </source>
</reference>
<feature type="region of interest" description="Disordered" evidence="2">
    <location>
        <begin position="150"/>
        <end position="171"/>
    </location>
</feature>
<dbReference type="PANTHER" id="PTHR43798">
    <property type="entry name" value="MONOACYLGLYCEROL LIPASE"/>
    <property type="match status" value="1"/>
</dbReference>
<keyword evidence="1 4" id="KW-0378">Hydrolase</keyword>
<dbReference type="Gene3D" id="3.40.50.1820">
    <property type="entry name" value="alpha/beta hydrolase"/>
    <property type="match status" value="1"/>
</dbReference>
<evidence type="ECO:0000313" key="4">
    <source>
        <dbReference type="EMBL" id="WDR02706.1"/>
    </source>
</evidence>
<keyword evidence="5" id="KW-1185">Reference proteome</keyword>
<dbReference type="InterPro" id="IPR000073">
    <property type="entry name" value="AB_hydrolase_1"/>
</dbReference>
<feature type="compositionally biased region" description="Basic residues" evidence="2">
    <location>
        <begin position="160"/>
        <end position="171"/>
    </location>
</feature>
<dbReference type="SUPFAM" id="SSF53474">
    <property type="entry name" value="alpha/beta-Hydrolases"/>
    <property type="match status" value="1"/>
</dbReference>
<sequence>MAEFSSGSIVTRDGTTLAYTERGDGETLVFVHGGVSDQRTWNGLLDFFAASYRTIAYSRRYAVPNAPIDPTADDPMQVHVDDLADLIRDRKAGPAHIAGHSWGGFVALKLAIQEPELCKSLVLIEPPVLTLLFDFPPTPAKLLRTPLQITQNGPRPCQTGRRRNGASRKSV</sequence>
<evidence type="ECO:0000259" key="3">
    <source>
        <dbReference type="Pfam" id="PF12697"/>
    </source>
</evidence>
<dbReference type="Proteomes" id="UP001220530">
    <property type="component" value="Chromosome"/>
</dbReference>
<accession>A0ABY7YN20</accession>